<dbReference type="AlphaFoldDB" id="A0A0H5QK66"/>
<sequence>TIQVNTSRLFMAQLTKSLGVALPSSPCLSSRLISEHLIPLGLKLAQVSKSKRKATRLLGFMEKPMSCFIRLESMSSQSPTDHKTSFSLISSNKLSYLSLFMSSKFVIGSLYVYVSGDL</sequence>
<name>A0A0H5QK66_9EUKA</name>
<protein>
    <submittedName>
        <fullName evidence="1">Uncharacterized protein</fullName>
    </submittedName>
</protein>
<proteinExistence type="predicted"/>
<feature type="non-terminal residue" evidence="1">
    <location>
        <position position="1"/>
    </location>
</feature>
<reference evidence="1" key="1">
    <citation type="submission" date="2015-04" db="EMBL/GenBank/DDBJ databases">
        <title>The genome sequence of the plant pathogenic Rhizarian Plasmodiophora brassicae reveals insights in its biotrophic life cycle and the origin of chitin synthesis.</title>
        <authorList>
            <person name="Schwelm A."/>
            <person name="Fogelqvist J."/>
            <person name="Knaust A."/>
            <person name="Julke S."/>
            <person name="Lilja T."/>
            <person name="Dhandapani V."/>
            <person name="Bonilla-Rosso G."/>
            <person name="Karlsson M."/>
            <person name="Shevchenko A."/>
            <person name="Choi S.R."/>
            <person name="Kim H.G."/>
            <person name="Park J.Y."/>
            <person name="Lim Y.P."/>
            <person name="Ludwig-Muller J."/>
            <person name="Dixelius C."/>
        </authorList>
    </citation>
    <scope>NUCLEOTIDE SEQUENCE</scope>
    <source>
        <tissue evidence="1">Potato root galls</tissue>
    </source>
</reference>
<dbReference type="EMBL" id="HACM01002068">
    <property type="protein sequence ID" value="CRZ02510.1"/>
    <property type="molecule type" value="Transcribed_RNA"/>
</dbReference>
<organism evidence="1">
    <name type="scientific">Spongospora subterranea</name>
    <dbReference type="NCBI Taxonomy" id="70186"/>
    <lineage>
        <taxon>Eukaryota</taxon>
        <taxon>Sar</taxon>
        <taxon>Rhizaria</taxon>
        <taxon>Endomyxa</taxon>
        <taxon>Phytomyxea</taxon>
        <taxon>Plasmodiophorida</taxon>
        <taxon>Plasmodiophoridae</taxon>
        <taxon>Spongospora</taxon>
    </lineage>
</organism>
<accession>A0A0H5QK66</accession>
<evidence type="ECO:0000313" key="1">
    <source>
        <dbReference type="EMBL" id="CRZ02510.1"/>
    </source>
</evidence>